<dbReference type="GeneID" id="85382252"/>
<accession>A0ABQ9S377</accession>
<comment type="caution">
    <text evidence="1">The sequence shown here is derived from an EMBL/GenBank/DDBJ whole genome shotgun (WGS) entry which is preliminary data.</text>
</comment>
<sequence>MYRALPIPPCFQRSFLSFHGSPEHFIAESTSQLSAPWPMFVETTSDITEHRGTGSLP</sequence>
<evidence type="ECO:0000313" key="2">
    <source>
        <dbReference type="Proteomes" id="UP001241169"/>
    </source>
</evidence>
<dbReference type="EMBL" id="MOPA01000014">
    <property type="protein sequence ID" value="KAK1523248.1"/>
    <property type="molecule type" value="Genomic_DNA"/>
</dbReference>
<organism evidence="1 2">
    <name type="scientific">Colletotrichum paranaense</name>
    <dbReference type="NCBI Taxonomy" id="1914294"/>
    <lineage>
        <taxon>Eukaryota</taxon>
        <taxon>Fungi</taxon>
        <taxon>Dikarya</taxon>
        <taxon>Ascomycota</taxon>
        <taxon>Pezizomycotina</taxon>
        <taxon>Sordariomycetes</taxon>
        <taxon>Hypocreomycetidae</taxon>
        <taxon>Glomerellales</taxon>
        <taxon>Glomerellaceae</taxon>
        <taxon>Colletotrichum</taxon>
        <taxon>Colletotrichum acutatum species complex</taxon>
    </lineage>
</organism>
<name>A0ABQ9S377_9PEZI</name>
<dbReference type="Proteomes" id="UP001241169">
    <property type="component" value="Unassembled WGS sequence"/>
</dbReference>
<protein>
    <submittedName>
        <fullName evidence="1">Uncharacterized protein</fullName>
    </submittedName>
</protein>
<keyword evidence="2" id="KW-1185">Reference proteome</keyword>
<gene>
    <name evidence="1" type="ORF">CPAR01_14101</name>
</gene>
<reference evidence="1 2" key="1">
    <citation type="submission" date="2016-10" db="EMBL/GenBank/DDBJ databases">
        <title>The genome sequence of Colletotrichum fioriniae PJ7.</title>
        <authorList>
            <person name="Baroncelli R."/>
        </authorList>
    </citation>
    <scope>NUCLEOTIDE SEQUENCE [LARGE SCALE GENOMIC DNA]</scope>
    <source>
        <strain evidence="1 2">IMI 384185</strain>
    </source>
</reference>
<proteinExistence type="predicted"/>
<dbReference type="RefSeq" id="XP_060343087.1">
    <property type="nucleotide sequence ID" value="XM_060498353.1"/>
</dbReference>
<evidence type="ECO:0000313" key="1">
    <source>
        <dbReference type="EMBL" id="KAK1523248.1"/>
    </source>
</evidence>